<dbReference type="CDD" id="cd00136">
    <property type="entry name" value="PDZ_canonical"/>
    <property type="match status" value="1"/>
</dbReference>
<dbReference type="SUPFAM" id="SSF50156">
    <property type="entry name" value="PDZ domain-like"/>
    <property type="match status" value="1"/>
</dbReference>
<dbReference type="EMBL" id="HBNS01022418">
    <property type="protein sequence ID" value="CAE4612647.1"/>
    <property type="molecule type" value="Transcribed_RNA"/>
</dbReference>
<dbReference type="SMART" id="SM00312">
    <property type="entry name" value="PX"/>
    <property type="match status" value="1"/>
</dbReference>
<proteinExistence type="predicted"/>
<reference evidence="4" key="1">
    <citation type="submission" date="2021-01" db="EMBL/GenBank/DDBJ databases">
        <authorList>
            <person name="Corre E."/>
            <person name="Pelletier E."/>
            <person name="Niang G."/>
            <person name="Scheremetjew M."/>
            <person name="Finn R."/>
            <person name="Kale V."/>
            <person name="Holt S."/>
            <person name="Cochrane G."/>
            <person name="Meng A."/>
            <person name="Brown T."/>
            <person name="Cohen L."/>
        </authorList>
    </citation>
    <scope>NUCLEOTIDE SEQUENCE</scope>
    <source>
        <strain evidence="5">GSO104</strain>
        <strain evidence="4">Pop2</strain>
    </source>
</reference>
<dbReference type="EMBL" id="HBNS01022420">
    <property type="protein sequence ID" value="CAE4612651.1"/>
    <property type="molecule type" value="Transcribed_RNA"/>
</dbReference>
<dbReference type="AlphaFoldDB" id="A0A6S8QM78"/>
<dbReference type="PROSITE" id="PS50106">
    <property type="entry name" value="PDZ"/>
    <property type="match status" value="1"/>
</dbReference>
<feature type="region of interest" description="Disordered" evidence="1">
    <location>
        <begin position="371"/>
        <end position="414"/>
    </location>
</feature>
<dbReference type="PANTHER" id="PTHR22775:SF3">
    <property type="entry name" value="SORTING NEXIN-13"/>
    <property type="match status" value="1"/>
</dbReference>
<dbReference type="Gene3D" id="3.30.1520.10">
    <property type="entry name" value="Phox-like domain"/>
    <property type="match status" value="1"/>
</dbReference>
<dbReference type="SUPFAM" id="SSF64268">
    <property type="entry name" value="PX domain"/>
    <property type="match status" value="1"/>
</dbReference>
<accession>A0A6S8QM78</accession>
<organism evidence="4">
    <name type="scientific">Ditylum brightwellii</name>
    <dbReference type="NCBI Taxonomy" id="49249"/>
    <lineage>
        <taxon>Eukaryota</taxon>
        <taxon>Sar</taxon>
        <taxon>Stramenopiles</taxon>
        <taxon>Ochrophyta</taxon>
        <taxon>Bacillariophyta</taxon>
        <taxon>Mediophyceae</taxon>
        <taxon>Lithodesmiophycidae</taxon>
        <taxon>Lithodesmiales</taxon>
        <taxon>Lithodesmiaceae</taxon>
        <taxon>Ditylum</taxon>
    </lineage>
</organism>
<protein>
    <recommendedName>
        <fullName evidence="8">PX domain-containing protein</fullName>
    </recommendedName>
</protein>
<dbReference type="PANTHER" id="PTHR22775">
    <property type="entry name" value="SORTING NEXIN"/>
    <property type="match status" value="1"/>
</dbReference>
<feature type="compositionally biased region" description="Polar residues" evidence="1">
    <location>
        <begin position="441"/>
        <end position="452"/>
    </location>
</feature>
<evidence type="ECO:0000313" key="7">
    <source>
        <dbReference type="EMBL" id="CAE4612651.1"/>
    </source>
</evidence>
<sequence>MRSQYTSISTEGGDNMMGDVVTVDLTDHDPNTPLGMLLAPATAPTSSSASATPAMSNVTILAGWEHLPNGNRLGPIQRSGLVRLGDRLVHINNVDVTHMTFRDVMDLLKNMLYMPDGGEANGNSPSGRGGGIILRSMGFAPIGGKDVMSTSSSLGTYKDGTQRGIDMSKGMLPSPQNQRLYTFRSSIHRARVRIVKEEGSLQSDVSSNGSVTFFLDDENKKRPSDKGEAFVEYEISCHLVIHFRGGGASYRIGGKGEQQTWNVWKRYSEFKVLDEKLRKAYGWHFDSSNNGRGLLFPPGRVLTSFFGGALNSSFVESRRKELEEYWQSLHTIDAIFDFSNPSSHRFSRDLASFISLENHLFRHRSSTIPNHSSWANERTIPENSATIPIQTTTPVSLAPSEDQDDSSTWSGSMPLSGIEYDNTAMLKDEDSHALQPMNETFNATHGNETISTPVGALKSRNTPRRRKRASRAAKPAFQRQFDT</sequence>
<evidence type="ECO:0000313" key="6">
    <source>
        <dbReference type="EMBL" id="CAE4612647.1"/>
    </source>
</evidence>
<dbReference type="InterPro" id="IPR036034">
    <property type="entry name" value="PDZ_sf"/>
</dbReference>
<evidence type="ECO:0000259" key="3">
    <source>
        <dbReference type="PROSITE" id="PS50195"/>
    </source>
</evidence>
<evidence type="ECO:0000313" key="5">
    <source>
        <dbReference type="EMBL" id="CAE4612637.1"/>
    </source>
</evidence>
<dbReference type="GO" id="GO:0035091">
    <property type="term" value="F:phosphatidylinositol binding"/>
    <property type="evidence" value="ECO:0007669"/>
    <property type="project" value="InterPro"/>
</dbReference>
<feature type="domain" description="PX" evidence="3">
    <location>
        <begin position="211"/>
        <end position="360"/>
    </location>
</feature>
<evidence type="ECO:0000313" key="4">
    <source>
        <dbReference type="EMBL" id="CAD9314289.1"/>
    </source>
</evidence>
<dbReference type="Pfam" id="PF00787">
    <property type="entry name" value="PX"/>
    <property type="match status" value="1"/>
</dbReference>
<dbReference type="PROSITE" id="PS50195">
    <property type="entry name" value="PX"/>
    <property type="match status" value="1"/>
</dbReference>
<feature type="compositionally biased region" description="Polar residues" evidence="1">
    <location>
        <begin position="371"/>
        <end position="395"/>
    </location>
</feature>
<dbReference type="InterPro" id="IPR036871">
    <property type="entry name" value="PX_dom_sf"/>
</dbReference>
<dbReference type="EMBL" id="HBGN01001080">
    <property type="protein sequence ID" value="CAD9314289.1"/>
    <property type="molecule type" value="Transcribed_RNA"/>
</dbReference>
<dbReference type="EMBL" id="HBNS01022413">
    <property type="protein sequence ID" value="CAE4612637.1"/>
    <property type="molecule type" value="Transcribed_RNA"/>
</dbReference>
<dbReference type="Gene3D" id="2.30.42.10">
    <property type="match status" value="1"/>
</dbReference>
<evidence type="ECO:0000256" key="1">
    <source>
        <dbReference type="SAM" id="MobiDB-lite"/>
    </source>
</evidence>
<name>A0A6S8QM78_9STRA</name>
<feature type="domain" description="PDZ" evidence="2">
    <location>
        <begin position="22"/>
        <end position="110"/>
    </location>
</feature>
<feature type="region of interest" description="Disordered" evidence="1">
    <location>
        <begin position="441"/>
        <end position="483"/>
    </location>
</feature>
<feature type="compositionally biased region" description="Basic residues" evidence="1">
    <location>
        <begin position="461"/>
        <end position="471"/>
    </location>
</feature>
<evidence type="ECO:0000259" key="2">
    <source>
        <dbReference type="PROSITE" id="PS50106"/>
    </source>
</evidence>
<gene>
    <name evidence="5" type="ORF">DBRI00130_LOCUS17719</name>
    <name evidence="6" type="ORF">DBRI00130_LOCUS17724</name>
    <name evidence="7" type="ORF">DBRI00130_LOCUS17726</name>
    <name evidence="4" type="ORF">DBRI1063_LOCUS695</name>
</gene>
<evidence type="ECO:0008006" key="8">
    <source>
        <dbReference type="Google" id="ProtNLM"/>
    </source>
</evidence>
<dbReference type="InterPro" id="IPR001683">
    <property type="entry name" value="PX_dom"/>
</dbReference>
<dbReference type="InterPro" id="IPR001478">
    <property type="entry name" value="PDZ"/>
</dbReference>